<evidence type="ECO:0000259" key="1">
    <source>
        <dbReference type="Pfam" id="PF26621"/>
    </source>
</evidence>
<dbReference type="AlphaFoldDB" id="A0A840GB08"/>
<dbReference type="Pfam" id="PF26621">
    <property type="entry name" value="DUF8198"/>
    <property type="match status" value="1"/>
</dbReference>
<keyword evidence="3" id="KW-1185">Reference proteome</keyword>
<proteinExistence type="predicted"/>
<dbReference type="Proteomes" id="UP000587070">
    <property type="component" value="Unassembled WGS sequence"/>
</dbReference>
<protein>
    <recommendedName>
        <fullName evidence="1">DUF8198 domain-containing protein</fullName>
    </recommendedName>
</protein>
<dbReference type="NCBIfam" id="NF047641">
    <property type="entry name" value="FFLEE_fam"/>
    <property type="match status" value="1"/>
</dbReference>
<reference evidence="2 3" key="1">
    <citation type="submission" date="2020-08" db="EMBL/GenBank/DDBJ databases">
        <title>Genome sequencing of Purple Non-Sulfur Bacteria from various extreme environments.</title>
        <authorList>
            <person name="Mayer M."/>
        </authorList>
    </citation>
    <scope>NUCLEOTIDE SEQUENCE [LARGE SCALE GENOMIC DNA]</scope>
    <source>
        <strain evidence="2 3">2761</strain>
    </source>
</reference>
<dbReference type="InterPro" id="IPR058511">
    <property type="entry name" value="DUF8198"/>
</dbReference>
<dbReference type="EMBL" id="JACIGE010000009">
    <property type="protein sequence ID" value="MBB4248080.1"/>
    <property type="molecule type" value="Genomic_DNA"/>
</dbReference>
<dbReference type="RefSeq" id="WP_153117308.1">
    <property type="nucleotide sequence ID" value="NZ_JACIGE010000009.1"/>
</dbReference>
<name>A0A840GB08_RHOTE</name>
<gene>
    <name evidence="2" type="ORF">GGD90_002471</name>
</gene>
<dbReference type="InterPro" id="IPR058063">
    <property type="entry name" value="FFLEE_fam"/>
</dbReference>
<evidence type="ECO:0000313" key="2">
    <source>
        <dbReference type="EMBL" id="MBB4248080.1"/>
    </source>
</evidence>
<feature type="domain" description="DUF8198" evidence="1">
    <location>
        <begin position="39"/>
        <end position="247"/>
    </location>
</feature>
<accession>A0A840GB08</accession>
<organism evidence="2 3">
    <name type="scientific">Rhodocyclus tenuis</name>
    <name type="common">Rhodospirillum tenue</name>
    <dbReference type="NCBI Taxonomy" id="1066"/>
    <lineage>
        <taxon>Bacteria</taxon>
        <taxon>Pseudomonadati</taxon>
        <taxon>Pseudomonadota</taxon>
        <taxon>Betaproteobacteria</taxon>
        <taxon>Rhodocyclales</taxon>
        <taxon>Rhodocyclaceae</taxon>
        <taxon>Rhodocyclus</taxon>
    </lineage>
</organism>
<dbReference type="OrthoDB" id="7957365at2"/>
<comment type="caution">
    <text evidence="2">The sequence shown here is derived from an EMBL/GenBank/DDBJ whole genome shotgun (WGS) entry which is preliminary data.</text>
</comment>
<evidence type="ECO:0000313" key="3">
    <source>
        <dbReference type="Proteomes" id="UP000587070"/>
    </source>
</evidence>
<sequence length="256" mass="27827">MSELPEEESKEALAAALRRHLSAAAELRRRAPPGSTEGDDRLALRAWQAARLAESHAHFLASERFGEASRFFLDDLYGPKDFSERDEEVERILPMLVAMLPESALQAMALAVELDALSEDLDAAMIAELRRTAAPATAPGRVGEIDVGRYVAAYVTVGRRPERLRQIALIGEVGAILEHLARKSLLSTLLKLMAGPAQLAGLGELHAFLAHGFAAFRRMGDDASEFLDGVARGEKRLLERLFAGDPDAFAPFATQA</sequence>